<gene>
    <name evidence="2" type="ORF">BN1211_5696</name>
    <name evidence="3" type="ORF">CYBJADRAFT_173914</name>
</gene>
<dbReference type="OrthoDB" id="4063132at2759"/>
<dbReference type="GO" id="GO:0016514">
    <property type="term" value="C:SWI/SNF complex"/>
    <property type="evidence" value="ECO:0007669"/>
    <property type="project" value="InterPro"/>
</dbReference>
<evidence type="ECO:0000313" key="3">
    <source>
        <dbReference type="EMBL" id="ODV72466.1"/>
    </source>
</evidence>
<evidence type="ECO:0000256" key="1">
    <source>
        <dbReference type="SAM" id="MobiDB-lite"/>
    </source>
</evidence>
<accession>A0A0H5CJX7</accession>
<sequence length="211" mass="22616">MSGRQSLYGQSLLRNASSVNLIESHEKHWKRDWYTPSKSVVPSSTVTPSGTPTPFGEERELTQSSNVQKLPFSVKTWVLNTEYKPVIDGDDSDILDFNSFNVVKSKKSSSGLTDDAIRGAVGSESVLAGLSKSVDSATQRAVGTTEVKEEKEEVQTPSTLATSNATPTPAPAPAEEATSPTTATETTTDQHEEQEPTVIIGNQDADGDVVM</sequence>
<feature type="region of interest" description="Disordered" evidence="1">
    <location>
        <begin position="36"/>
        <end position="64"/>
    </location>
</feature>
<dbReference type="GO" id="GO:0016586">
    <property type="term" value="C:RSC-type complex"/>
    <property type="evidence" value="ECO:0007669"/>
    <property type="project" value="InterPro"/>
</dbReference>
<feature type="compositionally biased region" description="Low complexity" evidence="1">
    <location>
        <begin position="156"/>
        <end position="187"/>
    </location>
</feature>
<dbReference type="EMBL" id="CDQK01000006">
    <property type="protein sequence ID" value="CEP24779.1"/>
    <property type="molecule type" value="Genomic_DNA"/>
</dbReference>
<reference evidence="3 5" key="3">
    <citation type="journal article" date="2016" name="Proc. Natl. Acad. Sci. U.S.A.">
        <title>Comparative genomics of biotechnologically important yeasts.</title>
        <authorList>
            <person name="Riley R."/>
            <person name="Haridas S."/>
            <person name="Wolfe K.H."/>
            <person name="Lopes M.R."/>
            <person name="Hittinger C.T."/>
            <person name="Goeker M."/>
            <person name="Salamov A.A."/>
            <person name="Wisecaver J.H."/>
            <person name="Long T.M."/>
            <person name="Calvey C.H."/>
            <person name="Aerts A.L."/>
            <person name="Barry K.W."/>
            <person name="Choi C."/>
            <person name="Clum A."/>
            <person name="Coughlan A.Y."/>
            <person name="Deshpande S."/>
            <person name="Douglass A.P."/>
            <person name="Hanson S.J."/>
            <person name="Klenk H.-P."/>
            <person name="LaButti K.M."/>
            <person name="Lapidus A."/>
            <person name="Lindquist E.A."/>
            <person name="Lipzen A.M."/>
            <person name="Meier-Kolthoff J.P."/>
            <person name="Ohm R.A."/>
            <person name="Otillar R.P."/>
            <person name="Pangilinan J.L."/>
            <person name="Peng Y."/>
            <person name="Rokas A."/>
            <person name="Rosa C.A."/>
            <person name="Scheuner C."/>
            <person name="Sibirny A.A."/>
            <person name="Slot J.C."/>
            <person name="Stielow J.B."/>
            <person name="Sun H."/>
            <person name="Kurtzman C.P."/>
            <person name="Blackwell M."/>
            <person name="Grigoriev I.V."/>
            <person name="Jeffries T.W."/>
        </authorList>
    </citation>
    <scope>NUCLEOTIDE SEQUENCE [LARGE SCALE GENOMIC DNA]</scope>
    <source>
        <strain evidence="5">ATCC 18201 / CBS 1600 / BCRC 20928 / JCM 3617 / NBRC 0987 / NRRL Y-1542</strain>
        <strain evidence="3">NRRL Y-1542</strain>
    </source>
</reference>
<organism evidence="2 4">
    <name type="scientific">Cyberlindnera jadinii (strain ATCC 18201 / CBS 1600 / BCRC 20928 / JCM 3617 / NBRC 0987 / NRRL Y-1542)</name>
    <name type="common">Torula yeast</name>
    <name type="synonym">Candida utilis</name>
    <dbReference type="NCBI Taxonomy" id="983966"/>
    <lineage>
        <taxon>Eukaryota</taxon>
        <taxon>Fungi</taxon>
        <taxon>Dikarya</taxon>
        <taxon>Ascomycota</taxon>
        <taxon>Saccharomycotina</taxon>
        <taxon>Saccharomycetes</taxon>
        <taxon>Phaffomycetales</taxon>
        <taxon>Phaffomycetaceae</taxon>
        <taxon>Cyberlindnera</taxon>
    </lineage>
</organism>
<proteinExistence type="predicted"/>
<evidence type="ECO:0000313" key="4">
    <source>
        <dbReference type="Proteomes" id="UP000038830"/>
    </source>
</evidence>
<dbReference type="Proteomes" id="UP000038830">
    <property type="component" value="Unassembled WGS sequence"/>
</dbReference>
<feature type="compositionally biased region" description="Low complexity" evidence="1">
    <location>
        <begin position="36"/>
        <end position="54"/>
    </location>
</feature>
<dbReference type="OMA" id="KRDWYTP"/>
<reference evidence="4" key="2">
    <citation type="journal article" date="2015" name="J. Biotechnol.">
        <title>The structure of the Cyberlindnera jadinii genome and its relation to Candida utilis analyzed by the occurrence of single nucleotide polymorphisms.</title>
        <authorList>
            <person name="Rupp O."/>
            <person name="Brinkrolf K."/>
            <person name="Buerth C."/>
            <person name="Kunigo M."/>
            <person name="Schneider J."/>
            <person name="Jaenicke S."/>
            <person name="Goesmann A."/>
            <person name="Puehler A."/>
            <person name="Jaeger K.-E."/>
            <person name="Ernst J.F."/>
        </authorList>
    </citation>
    <scope>NUCLEOTIDE SEQUENCE [LARGE SCALE GENOMIC DNA]</scope>
    <source>
        <strain evidence="4">ATCC 18201 / CBS 1600 / BCRC 20928 / JCM 3617 / NBRC 0987 / NRRL Y-1542</strain>
    </source>
</reference>
<dbReference type="Proteomes" id="UP000094389">
    <property type="component" value="Unassembled WGS sequence"/>
</dbReference>
<protein>
    <submittedName>
        <fullName evidence="2">Uncharacterized protein</fullName>
    </submittedName>
</protein>
<feature type="region of interest" description="Disordered" evidence="1">
    <location>
        <begin position="133"/>
        <end position="211"/>
    </location>
</feature>
<dbReference type="InterPro" id="IPR018304">
    <property type="entry name" value="Rtt102"/>
</dbReference>
<evidence type="ECO:0000313" key="2">
    <source>
        <dbReference type="EMBL" id="CEP24779.1"/>
    </source>
</evidence>
<dbReference type="Gene3D" id="6.20.420.10">
    <property type="match status" value="1"/>
</dbReference>
<dbReference type="AlphaFoldDB" id="A0A0H5CJX7"/>
<accession>A0A1E4RYX4</accession>
<dbReference type="EMBL" id="KV453934">
    <property type="protein sequence ID" value="ODV72466.1"/>
    <property type="molecule type" value="Genomic_DNA"/>
</dbReference>
<reference evidence="2" key="1">
    <citation type="submission" date="2014-12" db="EMBL/GenBank/DDBJ databases">
        <authorList>
            <person name="Jaenicke S."/>
        </authorList>
    </citation>
    <scope>NUCLEOTIDE SEQUENCE [LARGE SCALE GENOMIC DNA]</scope>
    <source>
        <strain evidence="2">CBS1600</strain>
    </source>
</reference>
<dbReference type="Pfam" id="PF09510">
    <property type="entry name" value="Rtt102p"/>
    <property type="match status" value="1"/>
</dbReference>
<feature type="compositionally biased region" description="Polar residues" evidence="1">
    <location>
        <begin position="133"/>
        <end position="142"/>
    </location>
</feature>
<dbReference type="GO" id="GO:0006338">
    <property type="term" value="P:chromatin remodeling"/>
    <property type="evidence" value="ECO:0007669"/>
    <property type="project" value="InterPro"/>
</dbReference>
<name>A0A0H5CJX7_CYBJN</name>
<keyword evidence="5" id="KW-1185">Reference proteome</keyword>
<evidence type="ECO:0000313" key="5">
    <source>
        <dbReference type="Proteomes" id="UP000094389"/>
    </source>
</evidence>